<dbReference type="Proteomes" id="UP001458880">
    <property type="component" value="Unassembled WGS sequence"/>
</dbReference>
<evidence type="ECO:0000313" key="1">
    <source>
        <dbReference type="EMBL" id="KAK9680142.1"/>
    </source>
</evidence>
<dbReference type="AlphaFoldDB" id="A0AAW1HU20"/>
<gene>
    <name evidence="1" type="ORF">QE152_g39327</name>
</gene>
<evidence type="ECO:0000313" key="2">
    <source>
        <dbReference type="Proteomes" id="UP001458880"/>
    </source>
</evidence>
<organism evidence="1 2">
    <name type="scientific">Popillia japonica</name>
    <name type="common">Japanese beetle</name>
    <dbReference type="NCBI Taxonomy" id="7064"/>
    <lineage>
        <taxon>Eukaryota</taxon>
        <taxon>Metazoa</taxon>
        <taxon>Ecdysozoa</taxon>
        <taxon>Arthropoda</taxon>
        <taxon>Hexapoda</taxon>
        <taxon>Insecta</taxon>
        <taxon>Pterygota</taxon>
        <taxon>Neoptera</taxon>
        <taxon>Endopterygota</taxon>
        <taxon>Coleoptera</taxon>
        <taxon>Polyphaga</taxon>
        <taxon>Scarabaeiformia</taxon>
        <taxon>Scarabaeidae</taxon>
        <taxon>Rutelinae</taxon>
        <taxon>Popillia</taxon>
    </lineage>
</organism>
<proteinExistence type="predicted"/>
<dbReference type="EMBL" id="JASPKY010000928">
    <property type="protein sequence ID" value="KAK9680142.1"/>
    <property type="molecule type" value="Genomic_DNA"/>
</dbReference>
<keyword evidence="2" id="KW-1185">Reference proteome</keyword>
<sequence length="126" mass="14794">MSSQDKTDVSRYKARLVIKACAQTIAVQEDMEIKQMDAVSAFFQGYLKKTIFMEQPENYVKVSKLKKIRNLLSVSNKAQIKKVKNLLKKEFKIKDMGEIKSCLGFRFTRDKINEKLQINQFHQREE</sequence>
<protein>
    <submittedName>
        <fullName evidence="1">Uncharacterized protein</fullName>
    </submittedName>
</protein>
<comment type="caution">
    <text evidence="1">The sequence shown here is derived from an EMBL/GenBank/DDBJ whole genome shotgun (WGS) entry which is preliminary data.</text>
</comment>
<reference evidence="1 2" key="1">
    <citation type="journal article" date="2024" name="BMC Genomics">
        <title>De novo assembly and annotation of Popillia japonica's genome with initial clues to its potential as an invasive pest.</title>
        <authorList>
            <person name="Cucini C."/>
            <person name="Boschi S."/>
            <person name="Funari R."/>
            <person name="Cardaioli E."/>
            <person name="Iannotti N."/>
            <person name="Marturano G."/>
            <person name="Paoli F."/>
            <person name="Bruttini M."/>
            <person name="Carapelli A."/>
            <person name="Frati F."/>
            <person name="Nardi F."/>
        </authorList>
    </citation>
    <scope>NUCLEOTIDE SEQUENCE [LARGE SCALE GENOMIC DNA]</scope>
    <source>
        <strain evidence="1">DMR45628</strain>
    </source>
</reference>
<name>A0AAW1HU20_POPJA</name>
<accession>A0AAW1HU20</accession>